<dbReference type="STRING" id="693979.Bache_2252"/>
<dbReference type="SUPFAM" id="SSF56925">
    <property type="entry name" value="OMPA-like"/>
    <property type="match status" value="1"/>
</dbReference>
<keyword evidence="1" id="KW-0732">Signal</keyword>
<dbReference type="KEGG" id="bhl:Bache_2252"/>
<accession>E6SSZ0</accession>
<evidence type="ECO:0000313" key="3">
    <source>
        <dbReference type="Proteomes" id="UP000008630"/>
    </source>
</evidence>
<proteinExistence type="predicted"/>
<organism evidence="2 3">
    <name type="scientific">Bacteroides helcogenes (strain ATCC 35417 / DSM 20613 / JCM 6297 / CCUG 15421 / P 36-108)</name>
    <dbReference type="NCBI Taxonomy" id="693979"/>
    <lineage>
        <taxon>Bacteria</taxon>
        <taxon>Pseudomonadati</taxon>
        <taxon>Bacteroidota</taxon>
        <taxon>Bacteroidia</taxon>
        <taxon>Bacteroidales</taxon>
        <taxon>Bacteroidaceae</taxon>
        <taxon>Bacteroides</taxon>
    </lineage>
</organism>
<reference key="1">
    <citation type="submission" date="2010-11" db="EMBL/GenBank/DDBJ databases">
        <title>The complete genome of Bacteroides helcogenes P 36-108.</title>
        <authorList>
            <consortium name="US DOE Joint Genome Institute (JGI-PGF)"/>
            <person name="Lucas S."/>
            <person name="Copeland A."/>
            <person name="Lapidus A."/>
            <person name="Bruce D."/>
            <person name="Goodwin L."/>
            <person name="Pitluck S."/>
            <person name="Kyrpides N."/>
            <person name="Mavromatis K."/>
            <person name="Ivanova N."/>
            <person name="Zeytun A."/>
            <person name="Brettin T."/>
            <person name="Detter J.C."/>
            <person name="Tapia R."/>
            <person name="Han C."/>
            <person name="Land M."/>
            <person name="Hauser L."/>
            <person name="Markowitz V."/>
            <person name="Cheng J.-F."/>
            <person name="Hugenholtz P."/>
            <person name="Woyke T."/>
            <person name="Wu D."/>
            <person name="Gronow S."/>
            <person name="Wellnitz S."/>
            <person name="Brambilla E."/>
            <person name="Klenk H.-P."/>
            <person name="Eisen J.A."/>
        </authorList>
    </citation>
    <scope>NUCLEOTIDE SEQUENCE</scope>
    <source>
        <strain>P 36-108</strain>
    </source>
</reference>
<dbReference type="RefSeq" id="WP_013547812.1">
    <property type="nucleotide sequence ID" value="NC_014933.1"/>
</dbReference>
<keyword evidence="3" id="KW-1185">Reference proteome</keyword>
<dbReference type="PATRIC" id="fig|693979.3.peg.2365"/>
<dbReference type="Proteomes" id="UP000008630">
    <property type="component" value="Chromosome"/>
</dbReference>
<sequence length="221" mass="24647">MKISVKHCFLLFGLLMQGVPFSAQNTFGGNSKLSVYAGTSRYMGKFVGITNNSSSYRNGLRNGTVWSADYYYTGIGTSSCRFASGFMYQGSRYNNYYEEGTDKIQMHYIAPQAAFYYVKPQYSFSAGVGVGYQLYKDKSTVFDKPRDVSMNKLAFNISAGGEYLFTSHVGIAVKLNWITSGSDTYSVKYHGREWQVETPQLSDGGGAFSQLSFLIGLNFHF</sequence>
<evidence type="ECO:0000256" key="1">
    <source>
        <dbReference type="SAM" id="SignalP"/>
    </source>
</evidence>
<dbReference type="AlphaFoldDB" id="E6SSZ0"/>
<evidence type="ECO:0008006" key="4">
    <source>
        <dbReference type="Google" id="ProtNLM"/>
    </source>
</evidence>
<dbReference type="InterPro" id="IPR011250">
    <property type="entry name" value="OMP/PagP_B-barrel"/>
</dbReference>
<reference evidence="2 3" key="2">
    <citation type="journal article" date="2011" name="Stand. Genomic Sci.">
        <title>Complete genome sequence of Bacteroides helcogenes type strain (P 36-108).</title>
        <authorList>
            <person name="Pati A."/>
            <person name="Gronow S."/>
            <person name="Zeytun A."/>
            <person name="Lapidus A."/>
            <person name="Nolan M."/>
            <person name="Hammon N."/>
            <person name="Deshpande S."/>
            <person name="Cheng J.F."/>
            <person name="Tapia R."/>
            <person name="Han C."/>
            <person name="Goodwin L."/>
            <person name="Pitluck S."/>
            <person name="Liolios K."/>
            <person name="Pagani I."/>
            <person name="Ivanova N."/>
            <person name="Mavromatis K."/>
            <person name="Chen A."/>
            <person name="Palaniappan K."/>
            <person name="Land M."/>
            <person name="Hauser L."/>
            <person name="Chang Y.J."/>
            <person name="Jeffries C.D."/>
            <person name="Detter J.C."/>
            <person name="Brambilla E."/>
            <person name="Rohde M."/>
            <person name="Goker M."/>
            <person name="Woyke T."/>
            <person name="Bristow J."/>
            <person name="Eisen J.A."/>
            <person name="Markowitz V."/>
            <person name="Hugenholtz P."/>
            <person name="Kyrpides N.C."/>
            <person name="Klenk H.P."/>
            <person name="Lucas S."/>
        </authorList>
    </citation>
    <scope>NUCLEOTIDE SEQUENCE [LARGE SCALE GENOMIC DNA]</scope>
    <source>
        <strain evidence="3">ATCC 35417 / DSM 20613 / JCM 6297 / CCUG 15421 / P 36-108</strain>
    </source>
</reference>
<protein>
    <recommendedName>
        <fullName evidence="4">Outer membrane protein beta-barrel domain-containing protein</fullName>
    </recommendedName>
</protein>
<feature type="chain" id="PRO_5003209301" description="Outer membrane protein beta-barrel domain-containing protein" evidence="1">
    <location>
        <begin position="23"/>
        <end position="221"/>
    </location>
</feature>
<feature type="signal peptide" evidence="1">
    <location>
        <begin position="1"/>
        <end position="22"/>
    </location>
</feature>
<gene>
    <name evidence="2" type="ordered locus">Bache_2252</name>
</gene>
<name>E6SSZ0_BACT6</name>
<evidence type="ECO:0000313" key="2">
    <source>
        <dbReference type="EMBL" id="ADV44221.1"/>
    </source>
</evidence>
<dbReference type="EMBL" id="CP002352">
    <property type="protein sequence ID" value="ADV44221.1"/>
    <property type="molecule type" value="Genomic_DNA"/>
</dbReference>
<dbReference type="HOGENOM" id="CLU_110597_0_0_10"/>
<dbReference type="OrthoDB" id="1031530at2"/>
<dbReference type="eggNOG" id="ENOG5033TU9">
    <property type="taxonomic scope" value="Bacteria"/>
</dbReference>